<dbReference type="SUPFAM" id="SSF159234">
    <property type="entry name" value="FomD-like"/>
    <property type="match status" value="1"/>
</dbReference>
<dbReference type="Pfam" id="PF04167">
    <property type="entry name" value="DUF402"/>
    <property type="match status" value="1"/>
</dbReference>
<evidence type="ECO:0000313" key="4">
    <source>
        <dbReference type="Proteomes" id="UP001595816"/>
    </source>
</evidence>
<evidence type="ECO:0000259" key="2">
    <source>
        <dbReference type="Pfam" id="PF04167"/>
    </source>
</evidence>
<organism evidence="3 4">
    <name type="scientific">Hamadaea flava</name>
    <dbReference type="NCBI Taxonomy" id="1742688"/>
    <lineage>
        <taxon>Bacteria</taxon>
        <taxon>Bacillati</taxon>
        <taxon>Actinomycetota</taxon>
        <taxon>Actinomycetes</taxon>
        <taxon>Micromonosporales</taxon>
        <taxon>Micromonosporaceae</taxon>
        <taxon>Hamadaea</taxon>
    </lineage>
</organism>
<keyword evidence="1" id="KW-0378">Hydrolase</keyword>
<sequence length="175" mass="19533">MRVVQDDSAGLVVWLAPGTPRLVPLLPGGGDPRSLPLDELFGSPRELARVSWRGPGILMIAATDTPWSVWLFWSESGDFLGWYVNLEETHRREAADTWTCDHELDVWIEPDGVAQLKDEDELVAATGAGRFTSAEAEVIRSRAVLAQQAYAGGHWAFSEVWTHWRPDPEWTVPDI</sequence>
<dbReference type="InterPro" id="IPR035930">
    <property type="entry name" value="FomD-like_sf"/>
</dbReference>
<comment type="caution">
    <text evidence="3">The sequence shown here is derived from an EMBL/GenBank/DDBJ whole genome shotgun (WGS) entry which is preliminary data.</text>
</comment>
<dbReference type="EMBL" id="JBHSAY010000009">
    <property type="protein sequence ID" value="MFC4132742.1"/>
    <property type="molecule type" value="Genomic_DNA"/>
</dbReference>
<name>A0ABV8LP46_9ACTN</name>
<keyword evidence="4" id="KW-1185">Reference proteome</keyword>
<proteinExistence type="predicted"/>
<dbReference type="InterPro" id="IPR007295">
    <property type="entry name" value="DUF402"/>
</dbReference>
<feature type="domain" description="DUF402" evidence="2">
    <location>
        <begin position="36"/>
        <end position="151"/>
    </location>
</feature>
<reference evidence="4" key="1">
    <citation type="journal article" date="2019" name="Int. J. Syst. Evol. Microbiol.">
        <title>The Global Catalogue of Microorganisms (GCM) 10K type strain sequencing project: providing services to taxonomists for standard genome sequencing and annotation.</title>
        <authorList>
            <consortium name="The Broad Institute Genomics Platform"/>
            <consortium name="The Broad Institute Genome Sequencing Center for Infectious Disease"/>
            <person name="Wu L."/>
            <person name="Ma J."/>
        </authorList>
    </citation>
    <scope>NUCLEOTIDE SEQUENCE [LARGE SCALE GENOMIC DNA]</scope>
    <source>
        <strain evidence="4">CGMCC 4.7289</strain>
    </source>
</reference>
<dbReference type="Proteomes" id="UP001595816">
    <property type="component" value="Unassembled WGS sequence"/>
</dbReference>
<dbReference type="InterPro" id="IPR050212">
    <property type="entry name" value="Ntdp-like"/>
</dbReference>
<evidence type="ECO:0000256" key="1">
    <source>
        <dbReference type="ARBA" id="ARBA00022801"/>
    </source>
</evidence>
<dbReference type="RefSeq" id="WP_253752701.1">
    <property type="nucleotide sequence ID" value="NZ_JAMZDZ010000001.1"/>
</dbReference>
<dbReference type="Gene3D" id="2.40.380.10">
    <property type="entry name" value="FomD-like"/>
    <property type="match status" value="1"/>
</dbReference>
<dbReference type="PANTHER" id="PTHR39159">
    <property type="match status" value="1"/>
</dbReference>
<gene>
    <name evidence="3" type="ORF">ACFOZ4_19210</name>
</gene>
<dbReference type="PANTHER" id="PTHR39159:SF1">
    <property type="entry name" value="UPF0374 PROTEIN YGAC"/>
    <property type="match status" value="1"/>
</dbReference>
<evidence type="ECO:0000313" key="3">
    <source>
        <dbReference type="EMBL" id="MFC4132742.1"/>
    </source>
</evidence>
<accession>A0ABV8LP46</accession>
<protein>
    <submittedName>
        <fullName evidence="3">DUF402 domain-containing protein</fullName>
    </submittedName>
</protein>